<dbReference type="InterPro" id="IPR005532">
    <property type="entry name" value="SUMF_dom"/>
</dbReference>
<evidence type="ECO:0000313" key="10">
    <source>
        <dbReference type="Proteomes" id="UP000637423"/>
    </source>
</evidence>
<dbReference type="InterPro" id="IPR051128">
    <property type="entry name" value="EgtD_Methyltrsf_superfamily"/>
</dbReference>
<dbReference type="NCBIfam" id="TIGR03440">
    <property type="entry name" value="egtB_TIGR03440"/>
    <property type="match status" value="1"/>
</dbReference>
<dbReference type="PANTHER" id="PTHR43397">
    <property type="entry name" value="ERGOTHIONEINE BIOSYNTHESIS PROTEIN 1"/>
    <property type="match status" value="1"/>
</dbReference>
<proteinExistence type="predicted"/>
<reference evidence="9" key="1">
    <citation type="journal article" date="2014" name="Int. J. Syst. Evol. Microbiol.">
        <title>Complete genome sequence of Corynebacterium casei LMG S-19264T (=DSM 44701T), isolated from a smear-ripened cheese.</title>
        <authorList>
            <consortium name="US DOE Joint Genome Institute (JGI-PGF)"/>
            <person name="Walter F."/>
            <person name="Albersmeier A."/>
            <person name="Kalinowski J."/>
            <person name="Ruckert C."/>
        </authorList>
    </citation>
    <scope>NUCLEOTIDE SEQUENCE</scope>
    <source>
        <strain evidence="9">CGMCC 1.10998</strain>
    </source>
</reference>
<evidence type="ECO:0000256" key="4">
    <source>
        <dbReference type="ARBA" id="ARBA00023004"/>
    </source>
</evidence>
<evidence type="ECO:0000313" key="9">
    <source>
        <dbReference type="EMBL" id="GGC90091.1"/>
    </source>
</evidence>
<comment type="pathway">
    <text evidence="5">Amino-acid biosynthesis; ergothioneine biosynthesis.</text>
</comment>
<dbReference type="InterPro" id="IPR029063">
    <property type="entry name" value="SAM-dependent_MTases_sf"/>
</dbReference>
<dbReference type="SUPFAM" id="SSF53335">
    <property type="entry name" value="S-adenosyl-L-methionine-dependent methyltransferases"/>
    <property type="match status" value="1"/>
</dbReference>
<dbReference type="AlphaFoldDB" id="A0A916XNJ8"/>
<evidence type="ECO:0000259" key="8">
    <source>
        <dbReference type="Pfam" id="PF12867"/>
    </source>
</evidence>
<feature type="domain" description="DinB-like" evidence="8">
    <location>
        <begin position="25"/>
        <end position="155"/>
    </location>
</feature>
<dbReference type="InterPro" id="IPR017806">
    <property type="entry name" value="EgtB"/>
</dbReference>
<evidence type="ECO:0000259" key="6">
    <source>
        <dbReference type="Pfam" id="PF03781"/>
    </source>
</evidence>
<reference evidence="9" key="2">
    <citation type="submission" date="2020-09" db="EMBL/GenBank/DDBJ databases">
        <authorList>
            <person name="Sun Q."/>
            <person name="Zhou Y."/>
        </authorList>
    </citation>
    <scope>NUCLEOTIDE SEQUENCE</scope>
    <source>
        <strain evidence="9">CGMCC 1.10998</strain>
    </source>
</reference>
<dbReference type="GO" id="GO:0008168">
    <property type="term" value="F:methyltransferase activity"/>
    <property type="evidence" value="ECO:0007669"/>
    <property type="project" value="UniProtKB-KW"/>
</dbReference>
<accession>A0A916XNJ8</accession>
<keyword evidence="4" id="KW-0408">Iron</keyword>
<dbReference type="SUPFAM" id="SSF109854">
    <property type="entry name" value="DinB/YfiT-like putative metalloenzymes"/>
    <property type="match status" value="1"/>
</dbReference>
<protein>
    <recommendedName>
        <fullName evidence="11">Dimethylhistidine N-methyltransferase</fullName>
    </recommendedName>
</protein>
<dbReference type="PANTHER" id="PTHR43397:SF1">
    <property type="entry name" value="ERGOTHIONEINE BIOSYNTHESIS PROTEIN 1"/>
    <property type="match status" value="1"/>
</dbReference>
<dbReference type="InterPro" id="IPR019257">
    <property type="entry name" value="MeTrfase_dom"/>
</dbReference>
<dbReference type="EMBL" id="BMED01000005">
    <property type="protein sequence ID" value="GGC90091.1"/>
    <property type="molecule type" value="Genomic_DNA"/>
</dbReference>
<feature type="domain" description="Histidine-specific methyltransferase SAM-dependent" evidence="7">
    <location>
        <begin position="421"/>
        <end position="719"/>
    </location>
</feature>
<evidence type="ECO:0000256" key="5">
    <source>
        <dbReference type="ARBA" id="ARBA00037882"/>
    </source>
</evidence>
<evidence type="ECO:0000256" key="1">
    <source>
        <dbReference type="ARBA" id="ARBA00022603"/>
    </source>
</evidence>
<keyword evidence="1" id="KW-0489">Methyltransferase</keyword>
<keyword evidence="2" id="KW-0808">Transferase</keyword>
<dbReference type="NCBIfam" id="TIGR03438">
    <property type="entry name" value="egtD_ergothio"/>
    <property type="match status" value="1"/>
</dbReference>
<keyword evidence="10" id="KW-1185">Reference proteome</keyword>
<dbReference type="Pfam" id="PF10017">
    <property type="entry name" value="Methyltransf_33"/>
    <property type="match status" value="1"/>
</dbReference>
<evidence type="ECO:0000256" key="3">
    <source>
        <dbReference type="ARBA" id="ARBA00023002"/>
    </source>
</evidence>
<gene>
    <name evidence="9" type="ORF">GCM10011396_41640</name>
</gene>
<dbReference type="Proteomes" id="UP000637423">
    <property type="component" value="Unassembled WGS sequence"/>
</dbReference>
<dbReference type="InterPro" id="IPR024775">
    <property type="entry name" value="DinB-like"/>
</dbReference>
<dbReference type="InterPro" id="IPR034660">
    <property type="entry name" value="DinB/YfiT-like"/>
</dbReference>
<dbReference type="InterPro" id="IPR035094">
    <property type="entry name" value="EgtD"/>
</dbReference>
<dbReference type="InterPro" id="IPR016187">
    <property type="entry name" value="CTDL_fold"/>
</dbReference>
<dbReference type="SUPFAM" id="SSF56436">
    <property type="entry name" value="C-type lectin-like"/>
    <property type="match status" value="1"/>
</dbReference>
<evidence type="ECO:0000256" key="2">
    <source>
        <dbReference type="ARBA" id="ARBA00022679"/>
    </source>
</evidence>
<dbReference type="Pfam" id="PF12867">
    <property type="entry name" value="DinB_2"/>
    <property type="match status" value="1"/>
</dbReference>
<comment type="caution">
    <text evidence="9">The sequence shown here is derived from an EMBL/GenBank/DDBJ whole genome shotgun (WGS) entry which is preliminary data.</text>
</comment>
<organism evidence="9 10">
    <name type="scientific">Undibacterium terreum</name>
    <dbReference type="NCBI Taxonomy" id="1224302"/>
    <lineage>
        <taxon>Bacteria</taxon>
        <taxon>Pseudomonadati</taxon>
        <taxon>Pseudomonadota</taxon>
        <taxon>Betaproteobacteria</taxon>
        <taxon>Burkholderiales</taxon>
        <taxon>Oxalobacteraceae</taxon>
        <taxon>Undibacterium</taxon>
    </lineage>
</organism>
<dbReference type="Gene3D" id="3.40.50.150">
    <property type="entry name" value="Vaccinia Virus protein VP39"/>
    <property type="match status" value="1"/>
</dbReference>
<name>A0A916XNJ8_9BURK</name>
<evidence type="ECO:0008006" key="11">
    <source>
        <dbReference type="Google" id="ProtNLM"/>
    </source>
</evidence>
<dbReference type="InterPro" id="IPR042095">
    <property type="entry name" value="SUMF_sf"/>
</dbReference>
<keyword evidence="3" id="KW-0560">Oxidoreductase</keyword>
<dbReference type="Pfam" id="PF03781">
    <property type="entry name" value="FGE-sulfatase"/>
    <property type="match status" value="1"/>
</dbReference>
<dbReference type="GO" id="GO:0052699">
    <property type="term" value="P:ergothioneine biosynthetic process"/>
    <property type="evidence" value="ECO:0007669"/>
    <property type="project" value="InterPro"/>
</dbReference>
<sequence length="725" mass="80637">MNTNAALSADLLPETAKYPTLLERYRRVRSRTESLVAPLSPEDMVVQSMPDASPAKWHLAHTAWFFETFLLLPHVENYRPYDPEFAYLFNSYYEALGQRQPRAQRGMMTRPAVKSIIAYRHHVDERMVALLQSALPANIADLVELGIAHEEQHQELLLMDLLHLFSLSPVKPVYDRTWPDIKPGRRGRFIAINGGTVDIGTAAKDFAFDNEGPRHTVWLHAFEISDHLVTNAEWLEFIADGGYSRHELWLSDGWSLVQAEAWQAPLYWEQDSSSGEWRQMSLKGLQAIQPDAPVSHISYYEAAAFAAWAGARLPSEAEWEYAASAGILEQVDDAAWQWTQSAYGAYPGFRPAASAVGEYNGKFMVNQMVLRGGADITPAGHSRLTYRNFYRPGQRWMRAGLRLARDARAHNATIEMDAEFAGDVVAGLSAKKKNLSPKYFYDATGSELFEEICLTPEYYPTRTETALLQHIAAEIAADLPAGAVLVEFGSGASDKTRLILDAAPHIASYVPIDISKDALEKAAAKLAQLYPALQVLPLLGDFTATLALPAATQTQAKVGFFPGSTIGNFTPEQAVQFLRAARQLMGDKASLLVGADVVKDEATLVAAYDDAAGVTARFNKNMLVRINRELGGNFDLDMFDHKAIWNNEHQRMEMHLVSKADQLVNAAGHTFAFMAGETFHTENSHKFTPESFARLAAQAGWSVRKQWISEVPQFAVFSLVPEQTR</sequence>
<feature type="domain" description="Sulfatase-modifying factor enzyme-like" evidence="6">
    <location>
        <begin position="189"/>
        <end position="327"/>
    </location>
</feature>
<dbReference type="Gene3D" id="3.90.1580.10">
    <property type="entry name" value="paralog of FGE (formylglycine-generating enzyme)"/>
    <property type="match status" value="2"/>
</dbReference>
<dbReference type="GO" id="GO:0032259">
    <property type="term" value="P:methylation"/>
    <property type="evidence" value="ECO:0007669"/>
    <property type="project" value="UniProtKB-KW"/>
</dbReference>
<evidence type="ECO:0000259" key="7">
    <source>
        <dbReference type="Pfam" id="PF10017"/>
    </source>
</evidence>